<name>A0A0E9Q8A3_ANGAN</name>
<reference evidence="2" key="1">
    <citation type="submission" date="2014-11" db="EMBL/GenBank/DDBJ databases">
        <authorList>
            <person name="Amaro Gonzalez C."/>
        </authorList>
    </citation>
    <scope>NUCLEOTIDE SEQUENCE</scope>
</reference>
<sequence>MFVEHCNLEDLKGTASTAVIKKISLLLLFFNVSFFFIRFFLFCYQLVLSYFGIVIPESMT</sequence>
<keyword evidence="1" id="KW-0812">Transmembrane</keyword>
<dbReference type="EMBL" id="GBXM01095997">
    <property type="protein sequence ID" value="JAH12580.1"/>
    <property type="molecule type" value="Transcribed_RNA"/>
</dbReference>
<feature type="transmembrane region" description="Helical" evidence="1">
    <location>
        <begin position="25"/>
        <end position="53"/>
    </location>
</feature>
<organism evidence="2">
    <name type="scientific">Anguilla anguilla</name>
    <name type="common">European freshwater eel</name>
    <name type="synonym">Muraena anguilla</name>
    <dbReference type="NCBI Taxonomy" id="7936"/>
    <lineage>
        <taxon>Eukaryota</taxon>
        <taxon>Metazoa</taxon>
        <taxon>Chordata</taxon>
        <taxon>Craniata</taxon>
        <taxon>Vertebrata</taxon>
        <taxon>Euteleostomi</taxon>
        <taxon>Actinopterygii</taxon>
        <taxon>Neopterygii</taxon>
        <taxon>Teleostei</taxon>
        <taxon>Anguilliformes</taxon>
        <taxon>Anguillidae</taxon>
        <taxon>Anguilla</taxon>
    </lineage>
</organism>
<keyword evidence="1" id="KW-0472">Membrane</keyword>
<evidence type="ECO:0000256" key="1">
    <source>
        <dbReference type="SAM" id="Phobius"/>
    </source>
</evidence>
<proteinExistence type="predicted"/>
<keyword evidence="1" id="KW-1133">Transmembrane helix</keyword>
<protein>
    <submittedName>
        <fullName evidence="2">Uncharacterized protein</fullName>
    </submittedName>
</protein>
<accession>A0A0E9Q8A3</accession>
<evidence type="ECO:0000313" key="2">
    <source>
        <dbReference type="EMBL" id="JAH12580.1"/>
    </source>
</evidence>
<reference evidence="2" key="2">
    <citation type="journal article" date="2015" name="Fish Shellfish Immunol.">
        <title>Early steps in the European eel (Anguilla anguilla)-Vibrio vulnificus interaction in the gills: Role of the RtxA13 toxin.</title>
        <authorList>
            <person name="Callol A."/>
            <person name="Pajuelo D."/>
            <person name="Ebbesson L."/>
            <person name="Teles M."/>
            <person name="MacKenzie S."/>
            <person name="Amaro C."/>
        </authorList>
    </citation>
    <scope>NUCLEOTIDE SEQUENCE</scope>
</reference>
<dbReference type="AlphaFoldDB" id="A0A0E9Q8A3"/>